<feature type="domain" description="ABC3 transporter permease C-terminal" evidence="8">
    <location>
        <begin position="270"/>
        <end position="393"/>
    </location>
</feature>
<reference evidence="11" key="1">
    <citation type="submission" date="2017-09" db="EMBL/GenBank/DDBJ databases">
        <title>Depth-based differentiation of microbial function through sediment-hosted aquifers and enrichment of novel symbionts in the deep terrestrial subsurface.</title>
        <authorList>
            <person name="Probst A.J."/>
            <person name="Ladd B."/>
            <person name="Jarett J.K."/>
            <person name="Geller-Mcgrath D.E."/>
            <person name="Sieber C.M.K."/>
            <person name="Emerson J.B."/>
            <person name="Anantharaman K."/>
            <person name="Thomas B.C."/>
            <person name="Malmstrom R."/>
            <person name="Stieglmeier M."/>
            <person name="Klingl A."/>
            <person name="Woyke T."/>
            <person name="Ryan C.M."/>
            <person name="Banfield J.F."/>
        </authorList>
    </citation>
    <scope>NUCLEOTIDE SEQUENCE [LARGE SCALE GENOMIC DNA]</scope>
</reference>
<feature type="domain" description="MacB-like periplasmic core" evidence="9">
    <location>
        <begin position="21"/>
        <end position="242"/>
    </location>
</feature>
<dbReference type="EMBL" id="PEZV01000020">
    <property type="protein sequence ID" value="PIT97316.1"/>
    <property type="molecule type" value="Genomic_DNA"/>
</dbReference>
<evidence type="ECO:0008006" key="12">
    <source>
        <dbReference type="Google" id="ProtNLM"/>
    </source>
</evidence>
<evidence type="ECO:0000313" key="10">
    <source>
        <dbReference type="EMBL" id="PIT97316.1"/>
    </source>
</evidence>
<dbReference type="InterPro" id="IPR003838">
    <property type="entry name" value="ABC3_permease_C"/>
</dbReference>
<evidence type="ECO:0000256" key="3">
    <source>
        <dbReference type="ARBA" id="ARBA00022692"/>
    </source>
</evidence>
<dbReference type="GO" id="GO:0022857">
    <property type="term" value="F:transmembrane transporter activity"/>
    <property type="evidence" value="ECO:0007669"/>
    <property type="project" value="TreeGrafter"/>
</dbReference>
<keyword evidence="5 7" id="KW-0472">Membrane</keyword>
<comment type="caution">
    <text evidence="10">The sequence shown here is derived from an EMBL/GenBank/DDBJ whole genome shotgun (WGS) entry which is preliminary data.</text>
</comment>
<proteinExistence type="inferred from homology"/>
<dbReference type="Pfam" id="PF12704">
    <property type="entry name" value="MacB_PCD"/>
    <property type="match status" value="1"/>
</dbReference>
<evidence type="ECO:0000256" key="6">
    <source>
        <dbReference type="ARBA" id="ARBA00038076"/>
    </source>
</evidence>
<feature type="transmembrane region" description="Helical" evidence="7">
    <location>
        <begin position="360"/>
        <end position="384"/>
    </location>
</feature>
<dbReference type="AlphaFoldDB" id="A0A2M6WX54"/>
<keyword evidence="3 7" id="KW-0812">Transmembrane</keyword>
<dbReference type="Proteomes" id="UP000228596">
    <property type="component" value="Unassembled WGS sequence"/>
</dbReference>
<keyword evidence="4 7" id="KW-1133">Transmembrane helix</keyword>
<dbReference type="GO" id="GO:0005886">
    <property type="term" value="C:plasma membrane"/>
    <property type="evidence" value="ECO:0007669"/>
    <property type="project" value="UniProtKB-SubCell"/>
</dbReference>
<organism evidence="10 11">
    <name type="scientific">Candidatus Berkelbacteria bacterium CG10_big_fil_rev_8_21_14_0_10_41_12</name>
    <dbReference type="NCBI Taxonomy" id="1974513"/>
    <lineage>
        <taxon>Bacteria</taxon>
        <taxon>Candidatus Berkelbacteria</taxon>
    </lineage>
</organism>
<protein>
    <recommendedName>
        <fullName evidence="12">ABC transporter permease</fullName>
    </recommendedName>
</protein>
<feature type="transmembrane region" description="Helical" evidence="7">
    <location>
        <begin position="21"/>
        <end position="43"/>
    </location>
</feature>
<dbReference type="InterPro" id="IPR025857">
    <property type="entry name" value="MacB_PCD"/>
</dbReference>
<feature type="transmembrane region" description="Helical" evidence="7">
    <location>
        <begin position="266"/>
        <end position="293"/>
    </location>
</feature>
<evidence type="ECO:0000259" key="9">
    <source>
        <dbReference type="Pfam" id="PF12704"/>
    </source>
</evidence>
<evidence type="ECO:0000256" key="4">
    <source>
        <dbReference type="ARBA" id="ARBA00022989"/>
    </source>
</evidence>
<keyword evidence="2" id="KW-1003">Cell membrane</keyword>
<evidence type="ECO:0000256" key="1">
    <source>
        <dbReference type="ARBA" id="ARBA00004651"/>
    </source>
</evidence>
<comment type="similarity">
    <text evidence="6">Belongs to the ABC-4 integral membrane protein family.</text>
</comment>
<gene>
    <name evidence="10" type="ORF">COT77_02160</name>
</gene>
<sequence>MDKRFLIKLAFKNLMTHKLRTILTLTGVIIGISAIVFLVSFGYGIEKMVTKEVTGGNAFELIDVGTENSQIIELNDETIGKIKEITYIDKIEPIINAGAEAIKEDQKADAAIYGASAQYMDWAGIKVKWGETLKDETDSSVKYAVANTACTQFWGMSDPAQSIGREGKVDVVIPKELSTKGESETKKEQTFQIVGVINDSSSPQVYVNRKDFTDYGVNKYSQAKVQISDPNKADQVRKQIENMGFQTQYVGDTVAQIEEVFGIFKIVLASFGLIALIVAALGMFNTLTISLLERTKEVALLKILGTKKEDVSKIFLVEALAVGTVGGALGIILGYVLGIIANSILNHLAIQAGGEMIKVFAYPLTFLLGVFIFSFIVGLLTGLYPARRATKINALDVLRYE</sequence>
<comment type="subcellular location">
    <subcellularLocation>
        <location evidence="1">Cell membrane</location>
        <topology evidence="1">Multi-pass membrane protein</topology>
    </subcellularLocation>
</comment>
<dbReference type="PANTHER" id="PTHR30572">
    <property type="entry name" value="MEMBRANE COMPONENT OF TRANSPORTER-RELATED"/>
    <property type="match status" value="1"/>
</dbReference>
<evidence type="ECO:0000256" key="7">
    <source>
        <dbReference type="SAM" id="Phobius"/>
    </source>
</evidence>
<evidence type="ECO:0000256" key="5">
    <source>
        <dbReference type="ARBA" id="ARBA00023136"/>
    </source>
</evidence>
<accession>A0A2M6WX54</accession>
<evidence type="ECO:0000259" key="8">
    <source>
        <dbReference type="Pfam" id="PF02687"/>
    </source>
</evidence>
<dbReference type="Pfam" id="PF02687">
    <property type="entry name" value="FtsX"/>
    <property type="match status" value="1"/>
</dbReference>
<evidence type="ECO:0000313" key="11">
    <source>
        <dbReference type="Proteomes" id="UP000228596"/>
    </source>
</evidence>
<name>A0A2M6WX54_9BACT</name>
<feature type="transmembrane region" description="Helical" evidence="7">
    <location>
        <begin position="314"/>
        <end position="340"/>
    </location>
</feature>
<dbReference type="InterPro" id="IPR050250">
    <property type="entry name" value="Macrolide_Exporter_MacB"/>
</dbReference>
<evidence type="ECO:0000256" key="2">
    <source>
        <dbReference type="ARBA" id="ARBA00022475"/>
    </source>
</evidence>
<dbReference type="PANTHER" id="PTHR30572:SF4">
    <property type="entry name" value="ABC TRANSPORTER PERMEASE YTRF"/>
    <property type="match status" value="1"/>
</dbReference>